<dbReference type="InParanoid" id="A0A0C3DPI7"/>
<protein>
    <submittedName>
        <fullName evidence="2">Uncharacterized protein</fullName>
    </submittedName>
</protein>
<name>A0A0C3DPI7_9AGAM</name>
<dbReference type="OrthoDB" id="2690669at2759"/>
<feature type="region of interest" description="Disordered" evidence="1">
    <location>
        <begin position="1"/>
        <end position="118"/>
    </location>
</feature>
<feature type="compositionally biased region" description="Acidic residues" evidence="1">
    <location>
        <begin position="100"/>
        <end position="111"/>
    </location>
</feature>
<dbReference type="HOGENOM" id="CLU_075223_0_0_1"/>
<proteinExistence type="predicted"/>
<dbReference type="EMBL" id="KN822093">
    <property type="protein sequence ID" value="KIM57921.1"/>
    <property type="molecule type" value="Genomic_DNA"/>
</dbReference>
<accession>A0A0C3DPI7</accession>
<gene>
    <name evidence="2" type="ORF">SCLCIDRAFT_28448</name>
</gene>
<reference evidence="3" key="2">
    <citation type="submission" date="2015-01" db="EMBL/GenBank/DDBJ databases">
        <title>Evolutionary Origins and Diversification of the Mycorrhizal Mutualists.</title>
        <authorList>
            <consortium name="DOE Joint Genome Institute"/>
            <consortium name="Mycorrhizal Genomics Consortium"/>
            <person name="Kohler A."/>
            <person name="Kuo A."/>
            <person name="Nagy L.G."/>
            <person name="Floudas D."/>
            <person name="Copeland A."/>
            <person name="Barry K.W."/>
            <person name="Cichocki N."/>
            <person name="Veneault-Fourrey C."/>
            <person name="LaButti K."/>
            <person name="Lindquist E.A."/>
            <person name="Lipzen A."/>
            <person name="Lundell T."/>
            <person name="Morin E."/>
            <person name="Murat C."/>
            <person name="Riley R."/>
            <person name="Ohm R."/>
            <person name="Sun H."/>
            <person name="Tunlid A."/>
            <person name="Henrissat B."/>
            <person name="Grigoriev I.V."/>
            <person name="Hibbett D.S."/>
            <person name="Martin F."/>
        </authorList>
    </citation>
    <scope>NUCLEOTIDE SEQUENCE [LARGE SCALE GENOMIC DNA]</scope>
    <source>
        <strain evidence="3">Foug A</strain>
    </source>
</reference>
<keyword evidence="3" id="KW-1185">Reference proteome</keyword>
<dbReference type="Proteomes" id="UP000053989">
    <property type="component" value="Unassembled WGS sequence"/>
</dbReference>
<evidence type="ECO:0000256" key="1">
    <source>
        <dbReference type="SAM" id="MobiDB-lite"/>
    </source>
</evidence>
<sequence length="321" mass="35955">MDRDTRLLHLDLGVIDLTGLEDADETPKAGPSKGSQKRKRDGDGDSVEARSLKASQSQEQRLDTHKRGSDKDGPSKAPQKRRKTHNSRSISRFLDVSVLDGEDEEDDEDKEDYGGDNVPMVGHSQLLSSGQASFASRVDNICHRYESGRGGDPSNDTPHPSTFALSIPDATVRVYKVDIMTNSAAHYIREVLERKSFKVTHGYHQSLYVEAASPRAINTSVPPSHCSIIWRITLVPPEEVALLYSPREVFASAFWVQFKHRIYKNDIGYVLSRDGDRVDILVAPRDRPYDSDLRKLFFDADAARLAEYTVTVEKQALEVVE</sequence>
<organism evidence="2 3">
    <name type="scientific">Scleroderma citrinum Foug A</name>
    <dbReference type="NCBI Taxonomy" id="1036808"/>
    <lineage>
        <taxon>Eukaryota</taxon>
        <taxon>Fungi</taxon>
        <taxon>Dikarya</taxon>
        <taxon>Basidiomycota</taxon>
        <taxon>Agaricomycotina</taxon>
        <taxon>Agaricomycetes</taxon>
        <taxon>Agaricomycetidae</taxon>
        <taxon>Boletales</taxon>
        <taxon>Sclerodermatineae</taxon>
        <taxon>Sclerodermataceae</taxon>
        <taxon>Scleroderma</taxon>
    </lineage>
</organism>
<feature type="compositionally biased region" description="Basic and acidic residues" evidence="1">
    <location>
        <begin position="60"/>
        <end position="74"/>
    </location>
</feature>
<feature type="compositionally biased region" description="Basic and acidic residues" evidence="1">
    <location>
        <begin position="40"/>
        <end position="51"/>
    </location>
</feature>
<dbReference type="AlphaFoldDB" id="A0A0C3DPI7"/>
<reference evidence="2 3" key="1">
    <citation type="submission" date="2014-04" db="EMBL/GenBank/DDBJ databases">
        <authorList>
            <consortium name="DOE Joint Genome Institute"/>
            <person name="Kuo A."/>
            <person name="Kohler A."/>
            <person name="Nagy L.G."/>
            <person name="Floudas D."/>
            <person name="Copeland A."/>
            <person name="Barry K.W."/>
            <person name="Cichocki N."/>
            <person name="Veneault-Fourrey C."/>
            <person name="LaButti K."/>
            <person name="Lindquist E.A."/>
            <person name="Lipzen A."/>
            <person name="Lundell T."/>
            <person name="Morin E."/>
            <person name="Murat C."/>
            <person name="Sun H."/>
            <person name="Tunlid A."/>
            <person name="Henrissat B."/>
            <person name="Grigoriev I.V."/>
            <person name="Hibbett D.S."/>
            <person name="Martin F."/>
            <person name="Nordberg H.P."/>
            <person name="Cantor M.N."/>
            <person name="Hua S.X."/>
        </authorList>
    </citation>
    <scope>NUCLEOTIDE SEQUENCE [LARGE SCALE GENOMIC DNA]</scope>
    <source>
        <strain evidence="2 3">Foug A</strain>
    </source>
</reference>
<feature type="non-terminal residue" evidence="2">
    <location>
        <position position="321"/>
    </location>
</feature>
<evidence type="ECO:0000313" key="3">
    <source>
        <dbReference type="Proteomes" id="UP000053989"/>
    </source>
</evidence>
<evidence type="ECO:0000313" key="2">
    <source>
        <dbReference type="EMBL" id="KIM57921.1"/>
    </source>
</evidence>